<organism evidence="1 2">
    <name type="scientific">Entomophthora muscae</name>
    <dbReference type="NCBI Taxonomy" id="34485"/>
    <lineage>
        <taxon>Eukaryota</taxon>
        <taxon>Fungi</taxon>
        <taxon>Fungi incertae sedis</taxon>
        <taxon>Zoopagomycota</taxon>
        <taxon>Entomophthoromycotina</taxon>
        <taxon>Entomophthoromycetes</taxon>
        <taxon>Entomophthorales</taxon>
        <taxon>Entomophthoraceae</taxon>
        <taxon>Entomophthora</taxon>
    </lineage>
</organism>
<evidence type="ECO:0000313" key="2">
    <source>
        <dbReference type="Proteomes" id="UP001165960"/>
    </source>
</evidence>
<gene>
    <name evidence="1" type="ORF">DSO57_1024703</name>
</gene>
<comment type="caution">
    <text evidence="1">The sequence shown here is derived from an EMBL/GenBank/DDBJ whole genome shotgun (WGS) entry which is preliminary data.</text>
</comment>
<protein>
    <submittedName>
        <fullName evidence="1">Uncharacterized protein</fullName>
    </submittedName>
</protein>
<sequence>MSEISAPQTKTSLMSDQQETKKGCDTETATSPKIEASGSKEVEINKKTPEAIIDPRLIIDPKTINVLPKRIQEYSSNHRVKFHLKSKTLELQAEACMRLIESEHTTVKNCVQLLKILRNEHWSYQTPLLPICALDLPTPSPISTQAEVALKSKEHVLLTDKLESTKVVSNGSAASVLIDQVPIKKSASRELVAELACEDTCVQSASEISPNVTSLDFKIPTNPVQQVDSLSHLPLTLMAEDVIGKVQRTLDNSHHTITLLQKTRQLLIRQSSKNRRVYSDLKRVRKLPDPVVTEPPAKKSKKRL</sequence>
<dbReference type="Proteomes" id="UP001165960">
    <property type="component" value="Unassembled WGS sequence"/>
</dbReference>
<accession>A0ACC2T2D6</accession>
<name>A0ACC2T2D6_9FUNG</name>
<proteinExistence type="predicted"/>
<reference evidence="1" key="1">
    <citation type="submission" date="2022-04" db="EMBL/GenBank/DDBJ databases">
        <title>Genome of the entomopathogenic fungus Entomophthora muscae.</title>
        <authorList>
            <person name="Elya C."/>
            <person name="Lovett B.R."/>
            <person name="Lee E."/>
            <person name="Macias A.M."/>
            <person name="Hajek A.E."/>
            <person name="De Bivort B.L."/>
            <person name="Kasson M.T."/>
            <person name="De Fine Licht H.H."/>
            <person name="Stajich J.E."/>
        </authorList>
    </citation>
    <scope>NUCLEOTIDE SEQUENCE</scope>
    <source>
        <strain evidence="1">Berkeley</strain>
    </source>
</reference>
<evidence type="ECO:0000313" key="1">
    <source>
        <dbReference type="EMBL" id="KAJ9068829.1"/>
    </source>
</evidence>
<keyword evidence="2" id="KW-1185">Reference proteome</keyword>
<dbReference type="EMBL" id="QTSX02003685">
    <property type="protein sequence ID" value="KAJ9068829.1"/>
    <property type="molecule type" value="Genomic_DNA"/>
</dbReference>